<comment type="caution">
    <text evidence="14">The sequence shown here is derived from an EMBL/GenBank/DDBJ whole genome shotgun (WGS) entry which is preliminary data.</text>
</comment>
<evidence type="ECO:0000256" key="6">
    <source>
        <dbReference type="ARBA" id="ARBA00022989"/>
    </source>
</evidence>
<feature type="transmembrane region" description="Helical" evidence="13">
    <location>
        <begin position="46"/>
        <end position="73"/>
    </location>
</feature>
<reference evidence="14" key="1">
    <citation type="thesis" date="2020" institute="ProQuest LLC" country="789 East Eisenhower Parkway, Ann Arbor, MI, USA">
        <title>Comparative Genomics and Chromosome Evolution.</title>
        <authorList>
            <person name="Mudd A.B."/>
        </authorList>
    </citation>
    <scope>NUCLEOTIDE SEQUENCE</scope>
    <source>
        <strain evidence="14">1538</strain>
        <tissue evidence="14">Blood</tissue>
    </source>
</reference>
<feature type="transmembrane region" description="Helical" evidence="13">
    <location>
        <begin position="85"/>
        <end position="109"/>
    </location>
</feature>
<evidence type="ECO:0000256" key="8">
    <source>
        <dbReference type="ARBA" id="ARBA00023136"/>
    </source>
</evidence>
<dbReference type="Pfam" id="PF05296">
    <property type="entry name" value="TAS2R"/>
    <property type="match status" value="1"/>
</dbReference>
<organism evidence="14 15">
    <name type="scientific">Pyxicephalus adspersus</name>
    <name type="common">African bullfrog</name>
    <dbReference type="NCBI Taxonomy" id="30357"/>
    <lineage>
        <taxon>Eukaryota</taxon>
        <taxon>Metazoa</taxon>
        <taxon>Chordata</taxon>
        <taxon>Craniata</taxon>
        <taxon>Vertebrata</taxon>
        <taxon>Euteleostomi</taxon>
        <taxon>Amphibia</taxon>
        <taxon>Batrachia</taxon>
        <taxon>Anura</taxon>
        <taxon>Neobatrachia</taxon>
        <taxon>Ranoidea</taxon>
        <taxon>Pyxicephalidae</taxon>
        <taxon>Pyxicephalinae</taxon>
        <taxon>Pyxicephalus</taxon>
    </lineage>
</organism>
<dbReference type="EMBL" id="DYDO01000012">
    <property type="protein sequence ID" value="DBA15165.1"/>
    <property type="molecule type" value="Genomic_DNA"/>
</dbReference>
<evidence type="ECO:0000256" key="2">
    <source>
        <dbReference type="ARBA" id="ARBA00007376"/>
    </source>
</evidence>
<keyword evidence="9 12" id="KW-0675">Receptor</keyword>
<dbReference type="GO" id="GO:0004930">
    <property type="term" value="F:G protein-coupled receptor activity"/>
    <property type="evidence" value="ECO:0007669"/>
    <property type="project" value="UniProtKB-KW"/>
</dbReference>
<evidence type="ECO:0000256" key="13">
    <source>
        <dbReference type="SAM" id="Phobius"/>
    </source>
</evidence>
<evidence type="ECO:0000256" key="7">
    <source>
        <dbReference type="ARBA" id="ARBA00023040"/>
    </source>
</evidence>
<keyword evidence="5 12" id="KW-0812">Transmembrane</keyword>
<feature type="transmembrane region" description="Helical" evidence="13">
    <location>
        <begin position="129"/>
        <end position="150"/>
    </location>
</feature>
<keyword evidence="4 12" id="KW-0716">Sensory transduction</keyword>
<evidence type="ECO:0000313" key="15">
    <source>
        <dbReference type="Proteomes" id="UP001181693"/>
    </source>
</evidence>
<evidence type="ECO:0000256" key="9">
    <source>
        <dbReference type="ARBA" id="ARBA00023170"/>
    </source>
</evidence>
<dbReference type="GO" id="GO:0033038">
    <property type="term" value="F:bitter taste receptor activity"/>
    <property type="evidence" value="ECO:0007669"/>
    <property type="project" value="InterPro"/>
</dbReference>
<dbReference type="Proteomes" id="UP001181693">
    <property type="component" value="Unassembled WGS sequence"/>
</dbReference>
<gene>
    <name evidence="14" type="ORF">GDO54_004413</name>
</gene>
<evidence type="ECO:0000256" key="5">
    <source>
        <dbReference type="ARBA" id="ARBA00022692"/>
    </source>
</evidence>
<keyword evidence="7 12" id="KW-0297">G-protein coupled receptor</keyword>
<evidence type="ECO:0000256" key="1">
    <source>
        <dbReference type="ARBA" id="ARBA00004141"/>
    </source>
</evidence>
<feature type="transmembrane region" description="Helical" evidence="13">
    <location>
        <begin position="184"/>
        <end position="208"/>
    </location>
</feature>
<dbReference type="AlphaFoldDB" id="A0AAV2ZTY3"/>
<comment type="subcellular location">
    <subcellularLocation>
        <location evidence="1 12">Membrane</location>
        <topology evidence="1 12">Multi-pass membrane protein</topology>
    </subcellularLocation>
</comment>
<evidence type="ECO:0000256" key="11">
    <source>
        <dbReference type="RuleBase" id="RU004423"/>
    </source>
</evidence>
<proteinExistence type="inferred from homology"/>
<dbReference type="InterPro" id="IPR007960">
    <property type="entry name" value="TAS2R"/>
</dbReference>
<evidence type="ECO:0000256" key="4">
    <source>
        <dbReference type="ARBA" id="ARBA00022606"/>
    </source>
</evidence>
<keyword evidence="10 12" id="KW-0807">Transducer</keyword>
<feature type="transmembrane region" description="Helical" evidence="13">
    <location>
        <begin position="235"/>
        <end position="257"/>
    </location>
</feature>
<evidence type="ECO:0000256" key="3">
    <source>
        <dbReference type="ARBA" id="ARBA00022480"/>
    </source>
</evidence>
<comment type="similarity">
    <text evidence="2 11">Belongs to the G-protein coupled receptor T2R family.</text>
</comment>
<name>A0AAV2ZTY3_PYXAD</name>
<keyword evidence="15" id="KW-1185">Reference proteome</keyword>
<sequence length="315" mass="34805">MPPTRIIVLVVLHCVFLVTCFTSSTFILTVNFLEWLKTRKHNSCDLIINCIVTINIILQASVTLNEICFLLFLEFYIQIFLANSLVALMSSLTFSSLWCSTCLCFYYCVKIVGFNGKLFYKIKANITVIVPWLLLFCIVISCTVGLAAYWDIYLSISLSSANVTWNTSSIVPGIESGCNCLFNVFMFVSALAFFIISITAGAIVVSLCKHMKHITKNNQGFGNTRLTSLKSAAQTVTSLLILYLVMFGSLNVIFNGAEDATSLIVHLFFAVAASCPTINAIILIHGNRKLSNVMTHLLCMESKAVNNEVTITTNS</sequence>
<dbReference type="PANTHER" id="PTHR11394:SF144">
    <property type="entry name" value="TASTE RECEPTOR TYPE 2"/>
    <property type="match status" value="1"/>
</dbReference>
<keyword evidence="3 12" id="KW-0919">Taste</keyword>
<dbReference type="PANTHER" id="PTHR11394">
    <property type="entry name" value="TASTE RECEPTOR TYPE 2"/>
    <property type="match status" value="1"/>
</dbReference>
<evidence type="ECO:0000256" key="10">
    <source>
        <dbReference type="ARBA" id="ARBA00023224"/>
    </source>
</evidence>
<protein>
    <recommendedName>
        <fullName evidence="12">Taste receptor type 2</fullName>
    </recommendedName>
</protein>
<keyword evidence="6 13" id="KW-1133">Transmembrane helix</keyword>
<accession>A0AAV2ZTY3</accession>
<feature type="transmembrane region" description="Helical" evidence="13">
    <location>
        <begin position="263"/>
        <end position="284"/>
    </location>
</feature>
<evidence type="ECO:0000313" key="14">
    <source>
        <dbReference type="EMBL" id="DBA15165.1"/>
    </source>
</evidence>
<feature type="transmembrane region" description="Helical" evidence="13">
    <location>
        <begin position="6"/>
        <end position="34"/>
    </location>
</feature>
<dbReference type="GO" id="GO:0016020">
    <property type="term" value="C:membrane"/>
    <property type="evidence" value="ECO:0007669"/>
    <property type="project" value="UniProtKB-SubCell"/>
</dbReference>
<dbReference type="SUPFAM" id="SSF81321">
    <property type="entry name" value="Family A G protein-coupled receptor-like"/>
    <property type="match status" value="1"/>
</dbReference>
<keyword evidence="8 12" id="KW-0472">Membrane</keyword>
<evidence type="ECO:0000256" key="12">
    <source>
        <dbReference type="RuleBase" id="RU004424"/>
    </source>
</evidence>